<comment type="caution">
    <text evidence="1">The sequence shown here is derived from an EMBL/GenBank/DDBJ whole genome shotgun (WGS) entry which is preliminary data.</text>
</comment>
<proteinExistence type="predicted"/>
<dbReference type="AlphaFoldDB" id="A0A1G2G6Y9"/>
<organism evidence="1 2">
    <name type="scientific">Candidatus Ryanbacteria bacterium RIFCSPHIGHO2_01_FULL_48_27</name>
    <dbReference type="NCBI Taxonomy" id="1802115"/>
    <lineage>
        <taxon>Bacteria</taxon>
        <taxon>Candidatus Ryaniibacteriota</taxon>
    </lineage>
</organism>
<sequence length="166" mass="19219">MALPITLLILSLLGLAFVFGRNIPKAISLPPEEIAFIRTAQGPFFSYVVRRVSEIFARLWVQTLRPALLSFVVKAISRLRIVVLRIEQQLLKLVTRIRSRSILVPKPSEYWQEIYSWKNTATVDEKTIEEKVVVKKYRRRSTSKKKSDLEGVLVKNEEIIVEEVRV</sequence>
<reference evidence="1 2" key="1">
    <citation type="journal article" date="2016" name="Nat. Commun.">
        <title>Thousands of microbial genomes shed light on interconnected biogeochemical processes in an aquifer system.</title>
        <authorList>
            <person name="Anantharaman K."/>
            <person name="Brown C.T."/>
            <person name="Hug L.A."/>
            <person name="Sharon I."/>
            <person name="Castelle C.J."/>
            <person name="Probst A.J."/>
            <person name="Thomas B.C."/>
            <person name="Singh A."/>
            <person name="Wilkins M.J."/>
            <person name="Karaoz U."/>
            <person name="Brodie E.L."/>
            <person name="Williams K.H."/>
            <person name="Hubbard S.S."/>
            <person name="Banfield J.F."/>
        </authorList>
    </citation>
    <scope>NUCLEOTIDE SEQUENCE [LARGE SCALE GENOMIC DNA]</scope>
</reference>
<evidence type="ECO:0000313" key="1">
    <source>
        <dbReference type="EMBL" id="OGZ45638.1"/>
    </source>
</evidence>
<protein>
    <submittedName>
        <fullName evidence="1">Uncharacterized protein</fullName>
    </submittedName>
</protein>
<evidence type="ECO:0000313" key="2">
    <source>
        <dbReference type="Proteomes" id="UP000177785"/>
    </source>
</evidence>
<dbReference type="EMBL" id="MHNL01000005">
    <property type="protein sequence ID" value="OGZ45638.1"/>
    <property type="molecule type" value="Genomic_DNA"/>
</dbReference>
<accession>A0A1G2G6Y9</accession>
<dbReference type="STRING" id="1802115.A2756_01880"/>
<dbReference type="Proteomes" id="UP000177785">
    <property type="component" value="Unassembled WGS sequence"/>
</dbReference>
<name>A0A1G2G6Y9_9BACT</name>
<gene>
    <name evidence="1" type="ORF">A2756_01880</name>
</gene>